<reference evidence="2" key="1">
    <citation type="submission" date="2024-06" db="EMBL/GenBank/DDBJ databases">
        <title>Draft genome sequence of Microbacterium sp. strain A8/3-1, isolated from Oxytropis tragacanthoides Fisch. ex DC. Root nodules in the Altai region of Russia.</title>
        <authorList>
            <person name="Sazanova A."/>
            <person name="Guro P."/>
            <person name="Kuznetsova I."/>
            <person name="Belimov A."/>
            <person name="Safronova V."/>
        </authorList>
    </citation>
    <scope>NUCLEOTIDE SEQUENCE</scope>
    <source>
        <strain evidence="2">A8/3-1</strain>
    </source>
</reference>
<keyword evidence="1" id="KW-1133">Transmembrane helix</keyword>
<dbReference type="AlphaFoldDB" id="A0AAU7VZQ0"/>
<protein>
    <submittedName>
        <fullName evidence="2">Uncharacterized protein</fullName>
    </submittedName>
</protein>
<evidence type="ECO:0000313" key="2">
    <source>
        <dbReference type="EMBL" id="XBX79615.1"/>
    </source>
</evidence>
<keyword evidence="1" id="KW-0812">Transmembrane</keyword>
<proteinExistence type="predicted"/>
<accession>A0AAU7VZQ0</accession>
<evidence type="ECO:0000256" key="1">
    <source>
        <dbReference type="SAM" id="Phobius"/>
    </source>
</evidence>
<keyword evidence="1" id="KW-0472">Membrane</keyword>
<sequence>MDIVTEQPRSHKRPVVVTVVVILVVLSGLSNALLGLTVLLSRYQVPDGDVLAVSLIGAAVILFGLLTLAVAAAIARGSRLARLLLTIYIGVQLALHAVTALTTTWDWAVLVQSVVELLVVVAVWAPPGSRHFLDR</sequence>
<dbReference type="RefSeq" id="WP_350352594.1">
    <property type="nucleotide sequence ID" value="NZ_CP158357.1"/>
</dbReference>
<feature type="transmembrane region" description="Helical" evidence="1">
    <location>
        <begin position="15"/>
        <end position="39"/>
    </location>
</feature>
<organism evidence="2">
    <name type="scientific">Microbacterium sp. A8/3-1</name>
    <dbReference type="NCBI Taxonomy" id="3160749"/>
    <lineage>
        <taxon>Bacteria</taxon>
        <taxon>Bacillati</taxon>
        <taxon>Actinomycetota</taxon>
        <taxon>Actinomycetes</taxon>
        <taxon>Micrococcales</taxon>
        <taxon>Microbacteriaceae</taxon>
        <taxon>Microbacterium</taxon>
    </lineage>
</organism>
<name>A0AAU7VZQ0_9MICO</name>
<dbReference type="EMBL" id="CP158357">
    <property type="protein sequence ID" value="XBX79615.1"/>
    <property type="molecule type" value="Genomic_DNA"/>
</dbReference>
<feature type="transmembrane region" description="Helical" evidence="1">
    <location>
        <begin position="107"/>
        <end position="125"/>
    </location>
</feature>
<gene>
    <name evidence="2" type="ORF">ABS642_05905</name>
</gene>
<feature type="transmembrane region" description="Helical" evidence="1">
    <location>
        <begin position="51"/>
        <end position="74"/>
    </location>
</feature>
<feature type="transmembrane region" description="Helical" evidence="1">
    <location>
        <begin position="81"/>
        <end position="101"/>
    </location>
</feature>